<reference evidence="11" key="2">
    <citation type="submission" date="2021-04" db="EMBL/GenBank/DDBJ databases">
        <authorList>
            <person name="Gilroy R."/>
        </authorList>
    </citation>
    <scope>NUCLEOTIDE SEQUENCE</scope>
    <source>
        <strain evidence="11">ChiGjej1B1-98</strain>
    </source>
</reference>
<organism evidence="11 12">
    <name type="scientific">Candidatus Agrococcus pullicola</name>
    <dbReference type="NCBI Taxonomy" id="2838429"/>
    <lineage>
        <taxon>Bacteria</taxon>
        <taxon>Bacillati</taxon>
        <taxon>Actinomycetota</taxon>
        <taxon>Actinomycetes</taxon>
        <taxon>Micrococcales</taxon>
        <taxon>Microbacteriaceae</taxon>
        <taxon>Agrococcus</taxon>
    </lineage>
</organism>
<dbReference type="PANTHER" id="PTHR34295">
    <property type="entry name" value="BIOTIN TRANSPORTER BIOY"/>
    <property type="match status" value="1"/>
</dbReference>
<dbReference type="Proteomes" id="UP000824005">
    <property type="component" value="Unassembled WGS sequence"/>
</dbReference>
<comment type="similarity">
    <text evidence="2 8">Belongs to the BioY family.</text>
</comment>
<evidence type="ECO:0000256" key="5">
    <source>
        <dbReference type="ARBA" id="ARBA00022692"/>
    </source>
</evidence>
<dbReference type="EMBL" id="DXDC01000201">
    <property type="protein sequence ID" value="HIY65976.1"/>
    <property type="molecule type" value="Genomic_DNA"/>
</dbReference>
<evidence type="ECO:0000313" key="12">
    <source>
        <dbReference type="Proteomes" id="UP000824005"/>
    </source>
</evidence>
<feature type="transmembrane region" description="Helical" evidence="10">
    <location>
        <begin position="63"/>
        <end position="82"/>
    </location>
</feature>
<accession>A0A9D1YV05</accession>
<keyword evidence="3 8" id="KW-0813">Transport</keyword>
<dbReference type="PANTHER" id="PTHR34295:SF4">
    <property type="entry name" value="BIOTIN TRANSPORTER BIOY-RELATED"/>
    <property type="match status" value="1"/>
</dbReference>
<evidence type="ECO:0000256" key="2">
    <source>
        <dbReference type="ARBA" id="ARBA00010692"/>
    </source>
</evidence>
<dbReference type="Pfam" id="PF02632">
    <property type="entry name" value="BioY"/>
    <property type="match status" value="1"/>
</dbReference>
<evidence type="ECO:0000256" key="3">
    <source>
        <dbReference type="ARBA" id="ARBA00022448"/>
    </source>
</evidence>
<evidence type="ECO:0000313" key="11">
    <source>
        <dbReference type="EMBL" id="HIY65976.1"/>
    </source>
</evidence>
<dbReference type="GO" id="GO:0015225">
    <property type="term" value="F:biotin transmembrane transporter activity"/>
    <property type="evidence" value="ECO:0007669"/>
    <property type="project" value="UniProtKB-UniRule"/>
</dbReference>
<keyword evidence="5 10" id="KW-0812">Transmembrane</keyword>
<name>A0A9D1YV05_9MICO</name>
<keyword evidence="4 8" id="KW-1003">Cell membrane</keyword>
<feature type="compositionally biased region" description="Polar residues" evidence="9">
    <location>
        <begin position="205"/>
        <end position="214"/>
    </location>
</feature>
<keyword evidence="6 10" id="KW-1133">Transmembrane helix</keyword>
<feature type="transmembrane region" description="Helical" evidence="10">
    <location>
        <begin position="88"/>
        <end position="113"/>
    </location>
</feature>
<evidence type="ECO:0000256" key="4">
    <source>
        <dbReference type="ARBA" id="ARBA00022475"/>
    </source>
</evidence>
<protein>
    <recommendedName>
        <fullName evidence="8">Biotin transporter</fullName>
    </recommendedName>
</protein>
<keyword evidence="7 8" id="KW-0472">Membrane</keyword>
<feature type="transmembrane region" description="Helical" evidence="10">
    <location>
        <begin position="20"/>
        <end position="42"/>
    </location>
</feature>
<evidence type="ECO:0000256" key="6">
    <source>
        <dbReference type="ARBA" id="ARBA00022989"/>
    </source>
</evidence>
<feature type="region of interest" description="Disordered" evidence="9">
    <location>
        <begin position="193"/>
        <end position="214"/>
    </location>
</feature>
<sequence length="214" mass="22027">MNTVQEENQLRSTTGPARLVLFAAIIAILGLMPALPLFGGAVPVTAQTLGVMLAGAVLGPWRGAASVTLFLILVAVGLPLLAGGRGGIGVFFGPSAGYMLGWIAGAAVIGLIIHTGATRPTWLRTAAGLVVGGILVVYLFGIPVQSFIVGTSLTETALQSSVFLVGDTIKVVIAALVTMALWKAYPQAFPSFRRSSDRTPAESLSPATSNPRES</sequence>
<evidence type="ECO:0000256" key="1">
    <source>
        <dbReference type="ARBA" id="ARBA00004651"/>
    </source>
</evidence>
<dbReference type="PIRSF" id="PIRSF016661">
    <property type="entry name" value="BioY"/>
    <property type="match status" value="1"/>
</dbReference>
<proteinExistence type="inferred from homology"/>
<evidence type="ECO:0000256" key="9">
    <source>
        <dbReference type="SAM" id="MobiDB-lite"/>
    </source>
</evidence>
<gene>
    <name evidence="11" type="ORF">H9830_06830</name>
</gene>
<dbReference type="AlphaFoldDB" id="A0A9D1YV05"/>
<dbReference type="GO" id="GO:0005886">
    <property type="term" value="C:plasma membrane"/>
    <property type="evidence" value="ECO:0007669"/>
    <property type="project" value="UniProtKB-SubCell"/>
</dbReference>
<comment type="subcellular location">
    <subcellularLocation>
        <location evidence="1 8">Cell membrane</location>
        <topology evidence="1 8">Multi-pass membrane protein</topology>
    </subcellularLocation>
</comment>
<feature type="transmembrane region" description="Helical" evidence="10">
    <location>
        <begin position="168"/>
        <end position="185"/>
    </location>
</feature>
<comment type="caution">
    <text evidence="11">The sequence shown here is derived from an EMBL/GenBank/DDBJ whole genome shotgun (WGS) entry which is preliminary data.</text>
</comment>
<reference evidence="11" key="1">
    <citation type="journal article" date="2021" name="PeerJ">
        <title>Extensive microbial diversity within the chicken gut microbiome revealed by metagenomics and culture.</title>
        <authorList>
            <person name="Gilroy R."/>
            <person name="Ravi A."/>
            <person name="Getino M."/>
            <person name="Pursley I."/>
            <person name="Horton D.L."/>
            <person name="Alikhan N.F."/>
            <person name="Baker D."/>
            <person name="Gharbi K."/>
            <person name="Hall N."/>
            <person name="Watson M."/>
            <person name="Adriaenssens E.M."/>
            <person name="Foster-Nyarko E."/>
            <person name="Jarju S."/>
            <person name="Secka A."/>
            <person name="Antonio M."/>
            <person name="Oren A."/>
            <person name="Chaudhuri R.R."/>
            <person name="La Ragione R."/>
            <person name="Hildebrand F."/>
            <person name="Pallen M.J."/>
        </authorList>
    </citation>
    <scope>NUCLEOTIDE SEQUENCE</scope>
    <source>
        <strain evidence="11">ChiGjej1B1-98</strain>
    </source>
</reference>
<feature type="transmembrane region" description="Helical" evidence="10">
    <location>
        <begin position="125"/>
        <end position="148"/>
    </location>
</feature>
<evidence type="ECO:0000256" key="8">
    <source>
        <dbReference type="PIRNR" id="PIRNR016661"/>
    </source>
</evidence>
<dbReference type="InterPro" id="IPR003784">
    <property type="entry name" value="BioY"/>
</dbReference>
<evidence type="ECO:0000256" key="7">
    <source>
        <dbReference type="ARBA" id="ARBA00023136"/>
    </source>
</evidence>
<dbReference type="Gene3D" id="1.10.1760.20">
    <property type="match status" value="1"/>
</dbReference>
<evidence type="ECO:0000256" key="10">
    <source>
        <dbReference type="SAM" id="Phobius"/>
    </source>
</evidence>